<evidence type="ECO:0000313" key="1">
    <source>
        <dbReference type="EMBL" id="WNG51682.1"/>
    </source>
</evidence>
<protein>
    <submittedName>
        <fullName evidence="1">DUF2378 family protein</fullName>
    </submittedName>
</protein>
<proteinExistence type="predicted"/>
<dbReference type="InterPro" id="IPR011751">
    <property type="entry name" value="Mxa_paralog_2265"/>
</dbReference>
<gene>
    <name evidence="1" type="ORF">F0U60_51940</name>
</gene>
<accession>A0ABY9X8G6</accession>
<dbReference type="NCBIfam" id="TIGR02265">
    <property type="entry name" value="Mxa_TIGR02265"/>
    <property type="match status" value="1"/>
</dbReference>
<sequence length="207" mass="22692">MSTNSCGVRANQGAQDLREDLARRLERTQPTDTVRGLFCLGTLEAVRALGGEDGVRLCVEAGGEPRFVEFFNYPVSTFLKVTDAAAQVLAPRCGGWEEALRHLGRRATADMLKSATGKALLLLSKGEARRLVGNLPSAYRAVVNHGERTVVWEGPTQCRILMRRDFMPCAFHEGVLSAALEAMKAREIEVRGSRVDVVDGEYVLSWA</sequence>
<reference evidence="1 2" key="1">
    <citation type="submission" date="2019-08" db="EMBL/GenBank/DDBJ databases">
        <title>Archangium and Cystobacter genomes.</title>
        <authorList>
            <person name="Chen I.-C.K."/>
            <person name="Wielgoss S."/>
        </authorList>
    </citation>
    <scope>NUCLEOTIDE SEQUENCE [LARGE SCALE GENOMIC DNA]</scope>
    <source>
        <strain evidence="1 2">Cbm 6</strain>
    </source>
</reference>
<dbReference type="EMBL" id="CP043494">
    <property type="protein sequence ID" value="WNG51682.1"/>
    <property type="molecule type" value="Genomic_DNA"/>
</dbReference>
<name>A0ABY9X8G6_9BACT</name>
<organism evidence="1 2">
    <name type="scientific">Archangium minus</name>
    <dbReference type="NCBI Taxonomy" id="83450"/>
    <lineage>
        <taxon>Bacteria</taxon>
        <taxon>Pseudomonadati</taxon>
        <taxon>Myxococcota</taxon>
        <taxon>Myxococcia</taxon>
        <taxon>Myxococcales</taxon>
        <taxon>Cystobacterineae</taxon>
        <taxon>Archangiaceae</taxon>
        <taxon>Archangium</taxon>
    </lineage>
</organism>
<dbReference type="RefSeq" id="WP_395811969.1">
    <property type="nucleotide sequence ID" value="NZ_CP043494.1"/>
</dbReference>
<dbReference type="Proteomes" id="UP001611383">
    <property type="component" value="Chromosome"/>
</dbReference>
<evidence type="ECO:0000313" key="2">
    <source>
        <dbReference type="Proteomes" id="UP001611383"/>
    </source>
</evidence>
<dbReference type="Pfam" id="PF09536">
    <property type="entry name" value="DUF2378"/>
    <property type="match status" value="1"/>
</dbReference>
<keyword evidence="2" id="KW-1185">Reference proteome</keyword>